<comment type="subcellular location">
    <subcellularLocation>
        <location evidence="2">Cytoplasm</location>
    </subcellularLocation>
    <subcellularLocation>
        <location evidence="1">Nucleus</location>
    </subcellularLocation>
</comment>
<dbReference type="GO" id="GO:1990165">
    <property type="term" value="F:single-strand break-containing DNA binding"/>
    <property type="evidence" value="ECO:0007669"/>
    <property type="project" value="TreeGrafter"/>
</dbReference>
<evidence type="ECO:0000256" key="7">
    <source>
        <dbReference type="ARBA" id="ARBA00022763"/>
    </source>
</evidence>
<dbReference type="GO" id="GO:0003725">
    <property type="term" value="F:double-stranded RNA binding"/>
    <property type="evidence" value="ECO:0007669"/>
    <property type="project" value="TreeGrafter"/>
</dbReference>
<keyword evidence="5" id="KW-0963">Cytoplasm</keyword>
<evidence type="ECO:0000256" key="17">
    <source>
        <dbReference type="ARBA" id="ARBA00068941"/>
    </source>
</evidence>
<keyword evidence="8" id="KW-0378">Hydrolase</keyword>
<dbReference type="SUPFAM" id="SSF54197">
    <property type="entry name" value="HIT-like"/>
    <property type="match status" value="1"/>
</dbReference>
<evidence type="ECO:0000313" key="22">
    <source>
        <dbReference type="EMBL" id="KAH7083721.1"/>
    </source>
</evidence>
<evidence type="ECO:0000256" key="4">
    <source>
        <dbReference type="ARBA" id="ARBA00012496"/>
    </source>
</evidence>
<dbReference type="EC" id="3.6.1.71" evidence="4"/>
<protein>
    <recommendedName>
        <fullName evidence="17">Aprataxin-like protein</fullName>
        <ecNumber evidence="4">3.6.1.71</ecNumber>
        <ecNumber evidence="3">3.6.1.72</ecNumber>
    </recommendedName>
    <alternativeName>
        <fullName evidence="18">Hit family protein 3</fullName>
    </alternativeName>
</protein>
<evidence type="ECO:0000256" key="1">
    <source>
        <dbReference type="ARBA" id="ARBA00004123"/>
    </source>
</evidence>
<organism evidence="22 23">
    <name type="scientific">Paraphoma chrysanthemicola</name>
    <dbReference type="NCBI Taxonomy" id="798071"/>
    <lineage>
        <taxon>Eukaryota</taxon>
        <taxon>Fungi</taxon>
        <taxon>Dikarya</taxon>
        <taxon>Ascomycota</taxon>
        <taxon>Pezizomycotina</taxon>
        <taxon>Dothideomycetes</taxon>
        <taxon>Pleosporomycetidae</taxon>
        <taxon>Pleosporales</taxon>
        <taxon>Pleosporineae</taxon>
        <taxon>Phaeosphaeriaceae</taxon>
        <taxon>Paraphoma</taxon>
    </lineage>
</organism>
<dbReference type="PANTHER" id="PTHR12486:SF4">
    <property type="entry name" value="APRATAXIN"/>
    <property type="match status" value="1"/>
</dbReference>
<dbReference type="Gene3D" id="3.30.428.10">
    <property type="entry name" value="HIT-like"/>
    <property type="match status" value="1"/>
</dbReference>
<evidence type="ECO:0000259" key="20">
    <source>
        <dbReference type="Pfam" id="PF01230"/>
    </source>
</evidence>
<comment type="catalytic activity">
    <reaction evidence="14">
        <text>a 5'-end adenosine-5'-diphospho-5'-2'-deoxyribonucleoside-DNA + H2O = a 5'-end 5'-phospho-2'-deoxyribonucleoside-DNA + AMP + 2 H(+)</text>
        <dbReference type="Rhea" id="RHEA:52128"/>
        <dbReference type="Rhea" id="RHEA-COMP:13180"/>
        <dbReference type="Rhea" id="RHEA-COMP:13181"/>
        <dbReference type="ChEBI" id="CHEBI:15377"/>
        <dbReference type="ChEBI" id="CHEBI:15378"/>
        <dbReference type="ChEBI" id="CHEBI:136412"/>
        <dbReference type="ChEBI" id="CHEBI:136413"/>
        <dbReference type="ChEBI" id="CHEBI:456215"/>
        <dbReference type="EC" id="3.6.1.71"/>
    </reaction>
</comment>
<evidence type="ECO:0000259" key="21">
    <source>
        <dbReference type="Pfam" id="PF16278"/>
    </source>
</evidence>
<gene>
    <name evidence="22" type="ORF">FB567DRAFT_529780</name>
</gene>
<comment type="catalytic activity">
    <reaction evidence="15">
        <text>a 5'-end adenosine-5'-diphospho-5'-ribonucleoside-2'-deoxyribonucleotide-DNA + H2O = a 5'-end 5'-phospho-ribonucleoside-2'-deoxyribonucleotide-DNA + AMP + 2 H(+)</text>
        <dbReference type="Rhea" id="RHEA:52132"/>
        <dbReference type="Rhea" id="RHEA-COMP:13182"/>
        <dbReference type="Rhea" id="RHEA-COMP:13183"/>
        <dbReference type="ChEBI" id="CHEBI:15377"/>
        <dbReference type="ChEBI" id="CHEBI:15378"/>
        <dbReference type="ChEBI" id="CHEBI:136414"/>
        <dbReference type="ChEBI" id="CHEBI:136415"/>
        <dbReference type="ChEBI" id="CHEBI:456215"/>
        <dbReference type="EC" id="3.6.1.71"/>
    </reaction>
</comment>
<dbReference type="Pfam" id="PF01230">
    <property type="entry name" value="HIT"/>
    <property type="match status" value="1"/>
</dbReference>
<dbReference type="InterPro" id="IPR011146">
    <property type="entry name" value="HIT-like"/>
</dbReference>
<dbReference type="GO" id="GO:0005737">
    <property type="term" value="C:cytoplasm"/>
    <property type="evidence" value="ECO:0007669"/>
    <property type="project" value="UniProtKB-SubCell"/>
</dbReference>
<evidence type="ECO:0000256" key="10">
    <source>
        <dbReference type="ARBA" id="ARBA00023125"/>
    </source>
</evidence>
<feature type="domain" description="HIT" evidence="20">
    <location>
        <begin position="52"/>
        <end position="186"/>
    </location>
</feature>
<evidence type="ECO:0000256" key="18">
    <source>
        <dbReference type="ARBA" id="ARBA00076243"/>
    </source>
</evidence>
<keyword evidence="10" id="KW-0238">DNA-binding</keyword>
<dbReference type="AlphaFoldDB" id="A0A8K0VXD8"/>
<dbReference type="EC" id="3.6.1.72" evidence="3"/>
<evidence type="ECO:0000256" key="12">
    <source>
        <dbReference type="ARBA" id="ARBA00023242"/>
    </source>
</evidence>
<keyword evidence="23" id="KW-1185">Reference proteome</keyword>
<evidence type="ECO:0000256" key="3">
    <source>
        <dbReference type="ARBA" id="ARBA00012495"/>
    </source>
</evidence>
<dbReference type="OrthoDB" id="3512845at2759"/>
<evidence type="ECO:0000256" key="9">
    <source>
        <dbReference type="ARBA" id="ARBA00022833"/>
    </source>
</evidence>
<evidence type="ECO:0000256" key="14">
    <source>
        <dbReference type="ARBA" id="ARBA00044639"/>
    </source>
</evidence>
<evidence type="ECO:0000256" key="16">
    <source>
        <dbReference type="ARBA" id="ARBA00059438"/>
    </source>
</evidence>
<evidence type="ECO:0000256" key="2">
    <source>
        <dbReference type="ARBA" id="ARBA00004496"/>
    </source>
</evidence>
<evidence type="ECO:0000256" key="6">
    <source>
        <dbReference type="ARBA" id="ARBA00022723"/>
    </source>
</evidence>
<evidence type="ECO:0000256" key="8">
    <source>
        <dbReference type="ARBA" id="ARBA00022801"/>
    </source>
</evidence>
<dbReference type="Proteomes" id="UP000813461">
    <property type="component" value="Unassembled WGS sequence"/>
</dbReference>
<evidence type="ECO:0000256" key="11">
    <source>
        <dbReference type="ARBA" id="ARBA00023204"/>
    </source>
</evidence>
<dbReference type="PANTHER" id="PTHR12486">
    <property type="entry name" value="APRATAXIN-RELATED"/>
    <property type="match status" value="1"/>
</dbReference>
<proteinExistence type="predicted"/>
<keyword evidence="9" id="KW-0862">Zinc</keyword>
<dbReference type="InterPro" id="IPR036265">
    <property type="entry name" value="HIT-like_sf"/>
</dbReference>
<keyword evidence="7" id="KW-0227">DNA damage</keyword>
<comment type="caution">
    <text evidence="22">The sequence shown here is derived from an EMBL/GenBank/DDBJ whole genome shotgun (WGS) entry which is preliminary data.</text>
</comment>
<dbReference type="GO" id="GO:0046872">
    <property type="term" value="F:metal ion binding"/>
    <property type="evidence" value="ECO:0007669"/>
    <property type="project" value="UniProtKB-KW"/>
</dbReference>
<keyword evidence="11" id="KW-0234">DNA repair</keyword>
<dbReference type="GO" id="GO:0033699">
    <property type="term" value="F:DNA 5'-adenosine monophosphate hydrolase activity"/>
    <property type="evidence" value="ECO:0007669"/>
    <property type="project" value="UniProtKB-EC"/>
</dbReference>
<comment type="function">
    <text evidence="16">DNA-binding protein involved in single-strand DNA break repair, double-strand DNA break repair and base excision repair. Resolves abortive DNA ligation intermediates formed either at base excision sites, or when DNA ligases attempt to repair non-ligatable breaks induced by reactive oxygen species. Catalyzes the release of adenylate groups covalently linked to 5'-phosphate termini, resulting in the production of 5'-phosphate termini that can be efficiently rejoined. Likewise, catalyzes the release of 3'-linked guanosine (DNAppG) and inosine (DNAppI) from DNA, but has higher specific activity with 5'-linked adenosine (AppDNA).</text>
</comment>
<name>A0A8K0VXD8_9PLEO</name>
<sequence length="260" mass="29665">MSSAKKKPKPEPTAEDVQPTSTLEKARNVVKGWDPRNGLDIYIDKPETNPEGRIVEYDDDFVVIRDKFPKASVHLLLIPRSPEIHTQHPLHLLSTDPAFLATIRTRVARLKCLAASDLRRQFGHLSASDAPYQVALEDLMSNTPDPTPAQLSSLPAGRDWESEIIAGVHTHPSMNHLHIHVLSRDMHSACLKHKKHYLSFTSSFFVGVEEFPLEEGSARFKPGKWPNWDMRCWRCGEDYGNKFARLKGHLEEEFEAWKRE</sequence>
<evidence type="ECO:0000313" key="23">
    <source>
        <dbReference type="Proteomes" id="UP000813461"/>
    </source>
</evidence>
<dbReference type="FunFam" id="3.30.428.10:FF:000017">
    <property type="entry name" value="Aprataxin-like protein"/>
    <property type="match status" value="1"/>
</dbReference>
<reference evidence="22" key="1">
    <citation type="journal article" date="2021" name="Nat. Commun.">
        <title>Genetic determinants of endophytism in the Arabidopsis root mycobiome.</title>
        <authorList>
            <person name="Mesny F."/>
            <person name="Miyauchi S."/>
            <person name="Thiergart T."/>
            <person name="Pickel B."/>
            <person name="Atanasova L."/>
            <person name="Karlsson M."/>
            <person name="Huettel B."/>
            <person name="Barry K.W."/>
            <person name="Haridas S."/>
            <person name="Chen C."/>
            <person name="Bauer D."/>
            <person name="Andreopoulos W."/>
            <person name="Pangilinan J."/>
            <person name="LaButti K."/>
            <person name="Riley R."/>
            <person name="Lipzen A."/>
            <person name="Clum A."/>
            <person name="Drula E."/>
            <person name="Henrissat B."/>
            <person name="Kohler A."/>
            <person name="Grigoriev I.V."/>
            <person name="Martin F.M."/>
            <person name="Hacquard S."/>
        </authorList>
    </citation>
    <scope>NUCLEOTIDE SEQUENCE</scope>
    <source>
        <strain evidence="22">MPI-SDFR-AT-0120</strain>
    </source>
</reference>
<feature type="domain" description="Aprataxin C2HE/C2H2/C2HC zinc finger" evidence="21">
    <location>
        <begin position="201"/>
        <end position="255"/>
    </location>
</feature>
<dbReference type="Pfam" id="PF16278">
    <property type="entry name" value="zf-C2HE"/>
    <property type="match status" value="1"/>
</dbReference>
<dbReference type="EMBL" id="JAGMVJ010000013">
    <property type="protein sequence ID" value="KAH7083721.1"/>
    <property type="molecule type" value="Genomic_DNA"/>
</dbReference>
<comment type="catalytic activity">
    <reaction evidence="13">
        <text>a 3'-end 2'-deoxyribonucleotide-3'-diphospho-5'-guanosine-DNA + H2O = a 3'-end 2'-deoxyribonucleotide 3'-phosphate-DNA + GMP + 2 H(+)</text>
        <dbReference type="Rhea" id="RHEA:52140"/>
        <dbReference type="Rhea" id="RHEA-COMP:13186"/>
        <dbReference type="Rhea" id="RHEA-COMP:13187"/>
        <dbReference type="ChEBI" id="CHEBI:15377"/>
        <dbReference type="ChEBI" id="CHEBI:15378"/>
        <dbReference type="ChEBI" id="CHEBI:58115"/>
        <dbReference type="ChEBI" id="CHEBI:136419"/>
        <dbReference type="ChEBI" id="CHEBI:136420"/>
        <dbReference type="EC" id="3.6.1.72"/>
    </reaction>
</comment>
<evidence type="ECO:0000256" key="19">
    <source>
        <dbReference type="SAM" id="MobiDB-lite"/>
    </source>
</evidence>
<dbReference type="GO" id="GO:0003697">
    <property type="term" value="F:single-stranded DNA binding"/>
    <property type="evidence" value="ECO:0007669"/>
    <property type="project" value="TreeGrafter"/>
</dbReference>
<evidence type="ECO:0000256" key="15">
    <source>
        <dbReference type="ARBA" id="ARBA00044713"/>
    </source>
</evidence>
<dbReference type="GO" id="GO:0030983">
    <property type="term" value="F:mismatched DNA binding"/>
    <property type="evidence" value="ECO:0007669"/>
    <property type="project" value="TreeGrafter"/>
</dbReference>
<feature type="region of interest" description="Disordered" evidence="19">
    <location>
        <begin position="1"/>
        <end position="24"/>
    </location>
</feature>
<dbReference type="GO" id="GO:0000012">
    <property type="term" value="P:single strand break repair"/>
    <property type="evidence" value="ECO:0007669"/>
    <property type="project" value="TreeGrafter"/>
</dbReference>
<keyword evidence="12" id="KW-0539">Nucleus</keyword>
<keyword evidence="6" id="KW-0479">Metal-binding</keyword>
<accession>A0A8K0VXD8</accession>
<dbReference type="GO" id="GO:0120108">
    <property type="term" value="F:DNA-3'-diphospho-5'-guanosine diphosphatase activity"/>
    <property type="evidence" value="ECO:0007669"/>
    <property type="project" value="UniProtKB-EC"/>
</dbReference>
<dbReference type="InterPro" id="IPR032566">
    <property type="entry name" value="Znf-C2HE"/>
</dbReference>
<evidence type="ECO:0000256" key="5">
    <source>
        <dbReference type="ARBA" id="ARBA00022490"/>
    </source>
</evidence>
<evidence type="ECO:0000256" key="13">
    <source>
        <dbReference type="ARBA" id="ARBA00024601"/>
    </source>
</evidence>
<dbReference type="GO" id="GO:0005634">
    <property type="term" value="C:nucleus"/>
    <property type="evidence" value="ECO:0007669"/>
    <property type="project" value="UniProtKB-SubCell"/>
</dbReference>